<evidence type="ECO:0000313" key="7">
    <source>
        <dbReference type="Proteomes" id="UP000054560"/>
    </source>
</evidence>
<name>A0A0L0EZD7_9EUKA</name>
<dbReference type="STRING" id="667725.A0A0L0EZD7"/>
<keyword evidence="7" id="KW-1185">Reference proteome</keyword>
<keyword evidence="4" id="KW-0443">Lipid metabolism</keyword>
<dbReference type="GO" id="GO:0051209">
    <property type="term" value="P:release of sequestered calcium ion into cytosol"/>
    <property type="evidence" value="ECO:0007669"/>
    <property type="project" value="TreeGrafter"/>
</dbReference>
<dbReference type="GO" id="GO:0048015">
    <property type="term" value="P:phosphatidylinositol-mediated signaling"/>
    <property type="evidence" value="ECO:0007669"/>
    <property type="project" value="TreeGrafter"/>
</dbReference>
<organism evidence="6 7">
    <name type="scientific">Sphaeroforma arctica JP610</name>
    <dbReference type="NCBI Taxonomy" id="667725"/>
    <lineage>
        <taxon>Eukaryota</taxon>
        <taxon>Ichthyosporea</taxon>
        <taxon>Ichthyophonida</taxon>
        <taxon>Sphaeroforma</taxon>
    </lineage>
</organism>
<dbReference type="Gene3D" id="3.20.20.190">
    <property type="entry name" value="Phosphatidylinositol (PI) phosphodiesterase"/>
    <property type="match status" value="1"/>
</dbReference>
<gene>
    <name evidence="6" type="ORF">SARC_17616</name>
</gene>
<dbReference type="GO" id="GO:0004435">
    <property type="term" value="F:phosphatidylinositol-4,5-bisphosphate phospholipase C activity"/>
    <property type="evidence" value="ECO:0007669"/>
    <property type="project" value="UniProtKB-EC"/>
</dbReference>
<dbReference type="InterPro" id="IPR017946">
    <property type="entry name" value="PLC-like_Pdiesterase_TIM-brl"/>
</dbReference>
<keyword evidence="2" id="KW-0378">Hydrolase</keyword>
<dbReference type="AlphaFoldDB" id="A0A0L0EZD7"/>
<keyword evidence="3" id="KW-0442">Lipid degradation</keyword>
<dbReference type="eggNOG" id="KOG1264">
    <property type="taxonomic scope" value="Eukaryota"/>
</dbReference>
<evidence type="ECO:0000259" key="5">
    <source>
        <dbReference type="PROSITE" id="PS50008"/>
    </source>
</evidence>
<accession>A0A0L0EZD7</accession>
<dbReference type="SUPFAM" id="SSF51695">
    <property type="entry name" value="PLC-like phosphodiesterases"/>
    <property type="match status" value="1"/>
</dbReference>
<dbReference type="GO" id="GO:0016042">
    <property type="term" value="P:lipid catabolic process"/>
    <property type="evidence" value="ECO:0007669"/>
    <property type="project" value="UniProtKB-KW"/>
</dbReference>
<dbReference type="PROSITE" id="PS50008">
    <property type="entry name" value="PIPLC_Y_DOMAIN"/>
    <property type="match status" value="1"/>
</dbReference>
<protein>
    <recommendedName>
        <fullName evidence="1">phosphoinositide phospholipase C</fullName>
        <ecNumber evidence="1">3.1.4.11</ecNumber>
    </recommendedName>
</protein>
<dbReference type="EC" id="3.1.4.11" evidence="1"/>
<dbReference type="GeneID" id="25918120"/>
<dbReference type="InterPro" id="IPR001192">
    <property type="entry name" value="PI-PLC_fam"/>
</dbReference>
<dbReference type="Proteomes" id="UP000054560">
    <property type="component" value="Unassembled WGS sequence"/>
</dbReference>
<sequence length="58" mass="6449">MVALNFQTYDSAYQLNEGRFSDNGRCGYVLKPSAMSQKGFNPNAIKCKLESAIELSIE</sequence>
<reference evidence="6 7" key="1">
    <citation type="submission" date="2011-02" db="EMBL/GenBank/DDBJ databases">
        <title>The Genome Sequence of Sphaeroforma arctica JP610.</title>
        <authorList>
            <consortium name="The Broad Institute Genome Sequencing Platform"/>
            <person name="Russ C."/>
            <person name="Cuomo C."/>
            <person name="Young S.K."/>
            <person name="Zeng Q."/>
            <person name="Gargeya S."/>
            <person name="Alvarado L."/>
            <person name="Berlin A."/>
            <person name="Chapman S.B."/>
            <person name="Chen Z."/>
            <person name="Freedman E."/>
            <person name="Gellesch M."/>
            <person name="Goldberg J."/>
            <person name="Griggs A."/>
            <person name="Gujja S."/>
            <person name="Heilman E."/>
            <person name="Heiman D."/>
            <person name="Howarth C."/>
            <person name="Mehta T."/>
            <person name="Neiman D."/>
            <person name="Pearson M."/>
            <person name="Roberts A."/>
            <person name="Saif S."/>
            <person name="Shea T."/>
            <person name="Shenoy N."/>
            <person name="Sisk P."/>
            <person name="Stolte C."/>
            <person name="Sykes S."/>
            <person name="White J."/>
            <person name="Yandava C."/>
            <person name="Burger G."/>
            <person name="Gray M.W."/>
            <person name="Holland P.W.H."/>
            <person name="King N."/>
            <person name="Lang F.B.F."/>
            <person name="Roger A.J."/>
            <person name="Ruiz-Trillo I."/>
            <person name="Haas B."/>
            <person name="Nusbaum C."/>
            <person name="Birren B."/>
        </authorList>
    </citation>
    <scope>NUCLEOTIDE SEQUENCE [LARGE SCALE GENOMIC DNA]</scope>
    <source>
        <strain evidence="6 7">JP610</strain>
    </source>
</reference>
<proteinExistence type="predicted"/>
<dbReference type="PANTHER" id="PTHR10336:SF36">
    <property type="entry name" value="1-PHOSPHATIDYLINOSITOL 4,5-BISPHOSPHATE PHOSPHODIESTERASE BETA-4"/>
    <property type="match status" value="1"/>
</dbReference>
<evidence type="ECO:0000313" key="6">
    <source>
        <dbReference type="EMBL" id="KNC69865.1"/>
    </source>
</evidence>
<dbReference type="RefSeq" id="XP_014143767.1">
    <property type="nucleotide sequence ID" value="XM_014288292.1"/>
</dbReference>
<dbReference type="Pfam" id="PF00387">
    <property type="entry name" value="PI-PLC-Y"/>
    <property type="match status" value="1"/>
</dbReference>
<dbReference type="EMBL" id="KQ253002">
    <property type="protein sequence ID" value="KNC69865.1"/>
    <property type="molecule type" value="Genomic_DNA"/>
</dbReference>
<dbReference type="PANTHER" id="PTHR10336">
    <property type="entry name" value="PHOSPHOINOSITIDE-SPECIFIC PHOSPHOLIPASE C FAMILY PROTEIN"/>
    <property type="match status" value="1"/>
</dbReference>
<evidence type="ECO:0000256" key="4">
    <source>
        <dbReference type="ARBA" id="ARBA00023098"/>
    </source>
</evidence>
<evidence type="ECO:0000256" key="1">
    <source>
        <dbReference type="ARBA" id="ARBA00012368"/>
    </source>
</evidence>
<evidence type="ECO:0000256" key="3">
    <source>
        <dbReference type="ARBA" id="ARBA00022963"/>
    </source>
</evidence>
<dbReference type="OrthoDB" id="269822at2759"/>
<feature type="domain" description="PI-PLC Y-box" evidence="5">
    <location>
        <begin position="1"/>
        <end position="35"/>
    </location>
</feature>
<evidence type="ECO:0000256" key="2">
    <source>
        <dbReference type="ARBA" id="ARBA00022801"/>
    </source>
</evidence>
<dbReference type="InterPro" id="IPR001711">
    <property type="entry name" value="PLipase_C_Pinositol-sp_Y"/>
</dbReference>
<feature type="non-terminal residue" evidence="6">
    <location>
        <position position="58"/>
    </location>
</feature>